<dbReference type="InterPro" id="IPR037217">
    <property type="entry name" value="Trp/Indoleamine_2_3_dOase-like"/>
</dbReference>
<dbReference type="STRING" id="980251.GCA_001642875_04390"/>
<dbReference type="InterPro" id="IPR004981">
    <property type="entry name" value="Trp_2_3_dOase"/>
</dbReference>
<comment type="similarity">
    <text evidence="1">Belongs to the tryptophan 2,3-dioxygenase family.</text>
</comment>
<evidence type="ECO:0000256" key="1">
    <source>
        <dbReference type="HAMAP-Rule" id="MF_01972"/>
    </source>
</evidence>
<dbReference type="EC" id="1.13.11.11" evidence="1"/>
<name>A0A5B9PLW1_9BACT</name>
<dbReference type="HAMAP" id="MF_01972">
    <property type="entry name" value="T23O"/>
    <property type="match status" value="1"/>
</dbReference>
<feature type="binding site" evidence="1">
    <location>
        <position position="112"/>
    </location>
    <ligand>
        <name>substrate</name>
    </ligand>
</feature>
<dbReference type="Gene3D" id="1.20.58.480">
    <property type="match status" value="1"/>
</dbReference>
<dbReference type="GO" id="GO:0046872">
    <property type="term" value="F:metal ion binding"/>
    <property type="evidence" value="ECO:0007669"/>
    <property type="project" value="UniProtKB-KW"/>
</dbReference>
<comment type="pathway">
    <text evidence="1">Amino-acid degradation; L-tryptophan degradation via kynurenine pathway; L-kynurenine from L-tryptophan: step 1/2.</text>
</comment>
<dbReference type="GO" id="GO:0019442">
    <property type="term" value="P:L-tryptophan catabolic process to acetyl-CoA"/>
    <property type="evidence" value="ECO:0007669"/>
    <property type="project" value="TreeGrafter"/>
</dbReference>
<comment type="subunit">
    <text evidence="1">Homotetramer.</text>
</comment>
<dbReference type="GO" id="GO:0020037">
    <property type="term" value="F:heme binding"/>
    <property type="evidence" value="ECO:0007669"/>
    <property type="project" value="UniProtKB-UniRule"/>
</dbReference>
<reference evidence="2 3" key="1">
    <citation type="submission" date="2019-08" db="EMBL/GenBank/DDBJ databases">
        <title>Deep-cultivation of Planctomycetes and their phenomic and genomic characterization uncovers novel biology.</title>
        <authorList>
            <person name="Wiegand S."/>
            <person name="Jogler M."/>
            <person name="Boedeker C."/>
            <person name="Pinto D."/>
            <person name="Vollmers J."/>
            <person name="Rivas-Marin E."/>
            <person name="Kohn T."/>
            <person name="Peeters S.H."/>
            <person name="Heuer A."/>
            <person name="Rast P."/>
            <person name="Oberbeckmann S."/>
            <person name="Bunk B."/>
            <person name="Jeske O."/>
            <person name="Meyerdierks A."/>
            <person name="Storesund J.E."/>
            <person name="Kallscheuer N."/>
            <person name="Luecker S."/>
            <person name="Lage O.M."/>
            <person name="Pohl T."/>
            <person name="Merkel B.J."/>
            <person name="Hornburger P."/>
            <person name="Mueller R.-W."/>
            <person name="Bruemmer F."/>
            <person name="Labrenz M."/>
            <person name="Spormann A.M."/>
            <person name="Op den Camp H."/>
            <person name="Overmann J."/>
            <person name="Amann R."/>
            <person name="Jetten M.S.M."/>
            <person name="Mascher T."/>
            <person name="Medema M.H."/>
            <person name="Devos D.P."/>
            <person name="Kaster A.-K."/>
            <person name="Ovreas L."/>
            <person name="Rohde M."/>
            <person name="Galperin M.Y."/>
            <person name="Jogler C."/>
        </authorList>
    </citation>
    <scope>NUCLEOTIDE SEQUENCE [LARGE SCALE GENOMIC DNA]</scope>
    <source>
        <strain evidence="2 3">FC18</strain>
    </source>
</reference>
<protein>
    <recommendedName>
        <fullName evidence="1">Tryptophan 2,3-dioxygenase</fullName>
        <shortName evidence="1">TDO</shortName>
        <ecNumber evidence="1">1.13.11.11</ecNumber>
    </recommendedName>
    <alternativeName>
        <fullName evidence="1">Tryptamin 2,3-dioxygenase</fullName>
    </alternativeName>
    <alternativeName>
        <fullName evidence="1">Tryptophan oxygenase</fullName>
        <shortName evidence="1">TO</shortName>
        <shortName evidence="1">TRPO</shortName>
    </alternativeName>
    <alternativeName>
        <fullName evidence="1">Tryptophan pyrrolase</fullName>
    </alternativeName>
    <alternativeName>
        <fullName evidence="1">Tryptophanase</fullName>
    </alternativeName>
</protein>
<comment type="caution">
    <text evidence="1">Lacks conserved residue(s) required for the propagation of feature annotation.</text>
</comment>
<accession>A0A5B9PLW1</accession>
<dbReference type="EMBL" id="CP042912">
    <property type="protein sequence ID" value="QEG23661.1"/>
    <property type="molecule type" value="Genomic_DNA"/>
</dbReference>
<evidence type="ECO:0000313" key="3">
    <source>
        <dbReference type="Proteomes" id="UP000322214"/>
    </source>
</evidence>
<dbReference type="PANTHER" id="PTHR10138">
    <property type="entry name" value="TRYPTOPHAN 2,3-DIOXYGENASE"/>
    <property type="match status" value="1"/>
</dbReference>
<feature type="binding site" description="axial binding residue" evidence="1">
    <location>
        <position position="298"/>
    </location>
    <ligand>
        <name>heme</name>
        <dbReference type="ChEBI" id="CHEBI:30413"/>
    </ligand>
    <ligandPart>
        <name>Fe</name>
        <dbReference type="ChEBI" id="CHEBI:18248"/>
    </ligandPart>
</feature>
<keyword evidence="1" id="KW-0479">Metal-binding</keyword>
<keyword evidence="1" id="KW-0349">Heme</keyword>
<gene>
    <name evidence="1 2" type="primary">kynA</name>
    <name evidence="2" type="ORF">MFFC18_35620</name>
</gene>
<dbReference type="Gene3D" id="1.10.287.3810">
    <property type="match status" value="1"/>
</dbReference>
<dbReference type="PANTHER" id="PTHR10138:SF0">
    <property type="entry name" value="TRYPTOPHAN 2,3-DIOXYGENASE"/>
    <property type="match status" value="1"/>
</dbReference>
<feature type="binding site" evidence="1">
    <location>
        <position position="312"/>
    </location>
    <ligand>
        <name>substrate</name>
    </ligand>
</feature>
<dbReference type="OrthoDB" id="9776847at2"/>
<dbReference type="KEGG" id="mff:MFFC18_35620"/>
<dbReference type="GO" id="GO:0004833">
    <property type="term" value="F:L-tryptophan 2,3-dioxygenase activity"/>
    <property type="evidence" value="ECO:0007669"/>
    <property type="project" value="UniProtKB-UniRule"/>
</dbReference>
<sequence>MDDKKPPGLYYREYLRLDKILDAQELESEKVGKPAHDEMLFIITHQTYELWFKQIVFEFHEIIRILSSEVVEDKKMGRMLHLLARIKTIQRVLIEQIEVIETITPLDFLEFRDLLVPASGFQSIMFKRIEIMMGIRQENRIASDCAFFKTRLSYSDQKRLAEVEERPNLLELVDRWLQRAPLFNIGGFNFWESYSQAVEKMLDSDARIIRDNRTLSDKDKQFQLAEVENTRKRFESMLDEDRYNELRDAGELRFSHKGFLAALFINLYRDEPLLYTGFRFLTLLVDIDSLFTRWRQRHAVMVHRMLGTKIGTGGSSGTGYLEATTKKNRVFLDLFNLSTLLIPREDLPPLPKQVRKELGFFFRGDE</sequence>
<comment type="cofactor">
    <cofactor evidence="1">
        <name>heme</name>
        <dbReference type="ChEBI" id="CHEBI:30413"/>
    </cofactor>
    <text evidence="1">Binds 1 heme group per subunit.</text>
</comment>
<dbReference type="Proteomes" id="UP000322214">
    <property type="component" value="Chromosome"/>
</dbReference>
<dbReference type="UniPathway" id="UPA00333">
    <property type="reaction ID" value="UER00453"/>
</dbReference>
<dbReference type="SUPFAM" id="SSF140959">
    <property type="entry name" value="Indolic compounds 2,3-dioxygenase-like"/>
    <property type="match status" value="1"/>
</dbReference>
<dbReference type="AlphaFoldDB" id="A0A5B9PLW1"/>
<keyword evidence="3" id="KW-1185">Reference proteome</keyword>
<keyword evidence="1 2" id="KW-0223">Dioxygenase</keyword>
<keyword evidence="1" id="KW-0408">Iron</keyword>
<feature type="binding site" evidence="1">
    <location>
        <begin position="41"/>
        <end position="45"/>
    </location>
    <ligand>
        <name>substrate</name>
    </ligand>
</feature>
<proteinExistence type="inferred from homology"/>
<dbReference type="RefSeq" id="WP_075086226.1">
    <property type="nucleotide sequence ID" value="NZ_CP042912.1"/>
</dbReference>
<comment type="catalytic activity">
    <reaction evidence="1">
        <text>L-tryptophan + O2 = N-formyl-L-kynurenine</text>
        <dbReference type="Rhea" id="RHEA:24536"/>
        <dbReference type="ChEBI" id="CHEBI:15379"/>
        <dbReference type="ChEBI" id="CHEBI:57912"/>
        <dbReference type="ChEBI" id="CHEBI:58629"/>
        <dbReference type="EC" id="1.13.11.11"/>
    </reaction>
</comment>
<keyword evidence="1 2" id="KW-0560">Oxidoreductase</keyword>
<organism evidence="2 3">
    <name type="scientific">Mariniblastus fucicola</name>
    <dbReference type="NCBI Taxonomy" id="980251"/>
    <lineage>
        <taxon>Bacteria</taxon>
        <taxon>Pseudomonadati</taxon>
        <taxon>Planctomycetota</taxon>
        <taxon>Planctomycetia</taxon>
        <taxon>Pirellulales</taxon>
        <taxon>Pirellulaceae</taxon>
        <taxon>Mariniblastus</taxon>
    </lineage>
</organism>
<dbReference type="GO" id="GO:0019441">
    <property type="term" value="P:L-tryptophan catabolic process to kynurenine"/>
    <property type="evidence" value="ECO:0007669"/>
    <property type="project" value="UniProtKB-UniRule"/>
</dbReference>
<keyword evidence="1" id="KW-0823">Tryptophan catabolism</keyword>
<evidence type="ECO:0000313" key="2">
    <source>
        <dbReference type="EMBL" id="QEG23661.1"/>
    </source>
</evidence>
<dbReference type="Pfam" id="PF03301">
    <property type="entry name" value="Trp_dioxygenase"/>
    <property type="match status" value="1"/>
</dbReference>
<comment type="function">
    <text evidence="1">Heme-dependent dioxygenase that catalyzes the oxidative cleavage of the L-tryptophan (L-Trp) pyrrole ring and converts L-tryptophan to N-formyl-L-kynurenine. Catalyzes the oxidative cleavage of the indole moiety.</text>
</comment>